<keyword evidence="12" id="KW-0503">Monooxygenase</keyword>
<evidence type="ECO:0000256" key="9">
    <source>
        <dbReference type="ARBA" id="ARBA00022848"/>
    </source>
</evidence>
<comment type="subcellular location">
    <subcellularLocation>
        <location evidence="4">Endoplasmic reticulum membrane</location>
        <topology evidence="4">Peripheral membrane protein</topology>
    </subcellularLocation>
    <subcellularLocation>
        <location evidence="3">Microsome membrane</location>
        <topology evidence="3">Peripheral membrane protein</topology>
    </subcellularLocation>
</comment>
<keyword evidence="11 14" id="KW-0408">Iron</keyword>
<evidence type="ECO:0000256" key="6">
    <source>
        <dbReference type="ARBA" id="ARBA00022617"/>
    </source>
</evidence>
<comment type="similarity">
    <text evidence="5">Belongs to the cytochrome P450 family.</text>
</comment>
<keyword evidence="16" id="KW-1185">Reference proteome</keyword>
<gene>
    <name evidence="15" type="ORF">PUN28_020142</name>
</gene>
<keyword evidence="7 14" id="KW-0479">Metal-binding</keyword>
<dbReference type="GO" id="GO:0005506">
    <property type="term" value="F:iron ion binding"/>
    <property type="evidence" value="ECO:0007669"/>
    <property type="project" value="InterPro"/>
</dbReference>
<protein>
    <recommendedName>
        <fullName evidence="17">Cytochrome P450</fullName>
    </recommendedName>
</protein>
<dbReference type="InterPro" id="IPR036396">
    <property type="entry name" value="Cyt_P450_sf"/>
</dbReference>
<evidence type="ECO:0000256" key="14">
    <source>
        <dbReference type="PIRSR" id="PIRSR602403-1"/>
    </source>
</evidence>
<comment type="function">
    <text evidence="2">May be involved in the metabolism of insect hormones and in the breakdown of synthetic insecticides.</text>
</comment>
<comment type="caution">
    <text evidence="15">The sequence shown here is derived from an EMBL/GenBank/DDBJ whole genome shotgun (WGS) entry which is preliminary data.</text>
</comment>
<keyword evidence="9" id="KW-0492">Microsome</keyword>
<evidence type="ECO:0000256" key="12">
    <source>
        <dbReference type="ARBA" id="ARBA00023033"/>
    </source>
</evidence>
<dbReference type="PANTHER" id="PTHR24291:SF189">
    <property type="entry name" value="CYTOCHROME P450 4C3-RELATED"/>
    <property type="match status" value="1"/>
</dbReference>
<dbReference type="InterPro" id="IPR050196">
    <property type="entry name" value="Cytochrome_P450_Monoox"/>
</dbReference>
<dbReference type="InterPro" id="IPR002403">
    <property type="entry name" value="Cyt_P450_E_grp-IV"/>
</dbReference>
<reference evidence="15 16" key="1">
    <citation type="submission" date="2023-03" db="EMBL/GenBank/DDBJ databases">
        <title>High recombination rates correlate with genetic variation in Cardiocondyla obscurior ants.</title>
        <authorList>
            <person name="Errbii M."/>
        </authorList>
    </citation>
    <scope>NUCLEOTIDE SEQUENCE [LARGE SCALE GENOMIC DNA]</scope>
    <source>
        <strain evidence="15">Alpha-2009</strain>
        <tissue evidence="15">Whole body</tissue>
    </source>
</reference>
<evidence type="ECO:0000256" key="5">
    <source>
        <dbReference type="ARBA" id="ARBA00010617"/>
    </source>
</evidence>
<dbReference type="Proteomes" id="UP001430953">
    <property type="component" value="Unassembled WGS sequence"/>
</dbReference>
<comment type="cofactor">
    <cofactor evidence="1 14">
        <name>heme</name>
        <dbReference type="ChEBI" id="CHEBI:30413"/>
    </cofactor>
</comment>
<dbReference type="GO" id="GO:0004497">
    <property type="term" value="F:monooxygenase activity"/>
    <property type="evidence" value="ECO:0007669"/>
    <property type="project" value="UniProtKB-KW"/>
</dbReference>
<evidence type="ECO:0000256" key="10">
    <source>
        <dbReference type="ARBA" id="ARBA00023002"/>
    </source>
</evidence>
<keyword evidence="8" id="KW-0256">Endoplasmic reticulum</keyword>
<evidence type="ECO:0000256" key="1">
    <source>
        <dbReference type="ARBA" id="ARBA00001971"/>
    </source>
</evidence>
<dbReference type="InterPro" id="IPR001128">
    <property type="entry name" value="Cyt_P450"/>
</dbReference>
<dbReference type="EMBL" id="JADYXP020000028">
    <property type="protein sequence ID" value="KAL0099367.1"/>
    <property type="molecule type" value="Genomic_DNA"/>
</dbReference>
<dbReference type="PRINTS" id="PR00465">
    <property type="entry name" value="EP450IV"/>
</dbReference>
<dbReference type="AlphaFoldDB" id="A0AAW2EC28"/>
<evidence type="ECO:0000313" key="15">
    <source>
        <dbReference type="EMBL" id="KAL0099367.1"/>
    </source>
</evidence>
<dbReference type="GO" id="GO:0005789">
    <property type="term" value="C:endoplasmic reticulum membrane"/>
    <property type="evidence" value="ECO:0007669"/>
    <property type="project" value="UniProtKB-SubCell"/>
</dbReference>
<keyword evidence="6 14" id="KW-0349">Heme</keyword>
<dbReference type="Pfam" id="PF00067">
    <property type="entry name" value="p450"/>
    <property type="match status" value="1"/>
</dbReference>
<evidence type="ECO:0000256" key="7">
    <source>
        <dbReference type="ARBA" id="ARBA00022723"/>
    </source>
</evidence>
<accession>A0AAW2EC28</accession>
<evidence type="ECO:0000256" key="4">
    <source>
        <dbReference type="ARBA" id="ARBA00004406"/>
    </source>
</evidence>
<name>A0AAW2EC28_9HYME</name>
<dbReference type="GO" id="GO:0020037">
    <property type="term" value="F:heme binding"/>
    <property type="evidence" value="ECO:0007669"/>
    <property type="project" value="InterPro"/>
</dbReference>
<keyword evidence="13" id="KW-0472">Membrane</keyword>
<keyword evidence="10" id="KW-0560">Oxidoreductase</keyword>
<evidence type="ECO:0000256" key="13">
    <source>
        <dbReference type="ARBA" id="ARBA00023136"/>
    </source>
</evidence>
<evidence type="ECO:0000256" key="2">
    <source>
        <dbReference type="ARBA" id="ARBA00003690"/>
    </source>
</evidence>
<dbReference type="GO" id="GO:0016705">
    <property type="term" value="F:oxidoreductase activity, acting on paired donors, with incorporation or reduction of molecular oxygen"/>
    <property type="evidence" value="ECO:0007669"/>
    <property type="project" value="InterPro"/>
</dbReference>
<organism evidence="15 16">
    <name type="scientific">Cardiocondyla obscurior</name>
    <dbReference type="NCBI Taxonomy" id="286306"/>
    <lineage>
        <taxon>Eukaryota</taxon>
        <taxon>Metazoa</taxon>
        <taxon>Ecdysozoa</taxon>
        <taxon>Arthropoda</taxon>
        <taxon>Hexapoda</taxon>
        <taxon>Insecta</taxon>
        <taxon>Pterygota</taxon>
        <taxon>Neoptera</taxon>
        <taxon>Endopterygota</taxon>
        <taxon>Hymenoptera</taxon>
        <taxon>Apocrita</taxon>
        <taxon>Aculeata</taxon>
        <taxon>Formicoidea</taxon>
        <taxon>Formicidae</taxon>
        <taxon>Myrmicinae</taxon>
        <taxon>Cardiocondyla</taxon>
    </lineage>
</organism>
<evidence type="ECO:0000256" key="8">
    <source>
        <dbReference type="ARBA" id="ARBA00022824"/>
    </source>
</evidence>
<feature type="binding site" description="axial binding residue" evidence="14">
    <location>
        <position position="20"/>
    </location>
    <ligand>
        <name>heme</name>
        <dbReference type="ChEBI" id="CHEBI:30413"/>
    </ligand>
    <ligandPart>
        <name>Fe</name>
        <dbReference type="ChEBI" id="CHEBI:18248"/>
    </ligandPart>
</feature>
<sequence>MIQNRHPYSYLPFCAGPRNCIGQEFAMLKMKAIIALVIQHFYLEPIDYLKDVRLNVNFILRPSSSLRVKFTPICKTNASS</sequence>
<dbReference type="PANTHER" id="PTHR24291">
    <property type="entry name" value="CYTOCHROME P450 FAMILY 4"/>
    <property type="match status" value="1"/>
</dbReference>
<dbReference type="Gene3D" id="1.10.630.10">
    <property type="entry name" value="Cytochrome P450"/>
    <property type="match status" value="1"/>
</dbReference>
<proteinExistence type="inferred from homology"/>
<evidence type="ECO:0008006" key="17">
    <source>
        <dbReference type="Google" id="ProtNLM"/>
    </source>
</evidence>
<dbReference type="SUPFAM" id="SSF48264">
    <property type="entry name" value="Cytochrome P450"/>
    <property type="match status" value="1"/>
</dbReference>
<evidence type="ECO:0000256" key="3">
    <source>
        <dbReference type="ARBA" id="ARBA00004174"/>
    </source>
</evidence>
<evidence type="ECO:0000256" key="11">
    <source>
        <dbReference type="ARBA" id="ARBA00023004"/>
    </source>
</evidence>
<evidence type="ECO:0000313" key="16">
    <source>
        <dbReference type="Proteomes" id="UP001430953"/>
    </source>
</evidence>